<dbReference type="RefSeq" id="WP_260592247.1">
    <property type="nucleotide sequence ID" value="NZ_CP104003.1"/>
</dbReference>
<evidence type="ECO:0000313" key="2">
    <source>
        <dbReference type="EMBL" id="UWM53253.1"/>
    </source>
</evidence>
<reference evidence="2" key="1">
    <citation type="submission" date="2022-09" db="EMBL/GenBank/DDBJ databases">
        <title>Diverse halophilic archaea isolated from saline environments.</title>
        <authorList>
            <person name="Cui H.-L."/>
        </authorList>
    </citation>
    <scope>NUCLEOTIDE SEQUENCE</scope>
    <source>
        <strain evidence="2">ZS-35-S2</strain>
    </source>
</reference>
<organism evidence="2 3">
    <name type="scientific">Salinirubellus salinus</name>
    <dbReference type="NCBI Taxonomy" id="1364945"/>
    <lineage>
        <taxon>Archaea</taxon>
        <taxon>Methanobacteriati</taxon>
        <taxon>Methanobacteriota</taxon>
        <taxon>Stenosarchaea group</taxon>
        <taxon>Halobacteria</taxon>
        <taxon>Halobacteriales</taxon>
        <taxon>Natronomonadaceae</taxon>
        <taxon>Salinirubellus</taxon>
    </lineage>
</organism>
<evidence type="ECO:0000256" key="1">
    <source>
        <dbReference type="SAM" id="MobiDB-lite"/>
    </source>
</evidence>
<proteinExistence type="predicted"/>
<dbReference type="KEGG" id="ssai:N0B31_14015"/>
<keyword evidence="3" id="KW-1185">Reference proteome</keyword>
<sequence length="49" mass="5213">MRGTTPAPMVPEMPNSRETESETEIASDGGARRELPDRTVGAPLVPDCS</sequence>
<dbReference type="EMBL" id="CP104003">
    <property type="protein sequence ID" value="UWM53253.1"/>
    <property type="molecule type" value="Genomic_DNA"/>
</dbReference>
<dbReference type="GeneID" id="74943559"/>
<dbReference type="AlphaFoldDB" id="A0A9E7U9I1"/>
<dbReference type="Proteomes" id="UP001057580">
    <property type="component" value="Chromosome"/>
</dbReference>
<gene>
    <name evidence="2" type="ORF">N0B31_14015</name>
</gene>
<protein>
    <submittedName>
        <fullName evidence="2">Uncharacterized protein</fullName>
    </submittedName>
</protein>
<accession>A0A9E7U9I1</accession>
<name>A0A9E7U9I1_9EURY</name>
<feature type="region of interest" description="Disordered" evidence="1">
    <location>
        <begin position="1"/>
        <end position="49"/>
    </location>
</feature>
<evidence type="ECO:0000313" key="3">
    <source>
        <dbReference type="Proteomes" id="UP001057580"/>
    </source>
</evidence>